<feature type="transmembrane region" description="Helical" evidence="1">
    <location>
        <begin position="6"/>
        <end position="26"/>
    </location>
</feature>
<dbReference type="InterPro" id="IPR025058">
    <property type="entry name" value="DUF3995"/>
</dbReference>
<feature type="transmembrane region" description="Helical" evidence="1">
    <location>
        <begin position="46"/>
        <end position="67"/>
    </location>
</feature>
<evidence type="ECO:0000256" key="1">
    <source>
        <dbReference type="SAM" id="Phobius"/>
    </source>
</evidence>
<dbReference type="EMBL" id="JAYGIM010000025">
    <property type="protein sequence ID" value="MEA5429649.1"/>
    <property type="molecule type" value="Genomic_DNA"/>
</dbReference>
<protein>
    <submittedName>
        <fullName evidence="2">DUF3995 domain-containing protein</fullName>
    </submittedName>
</protein>
<keyword evidence="1" id="KW-0472">Membrane</keyword>
<dbReference type="RefSeq" id="WP_323689754.1">
    <property type="nucleotide sequence ID" value="NZ_JAYGIM010000025.1"/>
</dbReference>
<feature type="transmembrane region" description="Helical" evidence="1">
    <location>
        <begin position="118"/>
        <end position="139"/>
    </location>
</feature>
<evidence type="ECO:0000313" key="3">
    <source>
        <dbReference type="Proteomes" id="UP001302222"/>
    </source>
</evidence>
<keyword evidence="1" id="KW-1133">Transmembrane helix</keyword>
<comment type="caution">
    <text evidence="2">The sequence shown here is derived from an EMBL/GenBank/DDBJ whole genome shotgun (WGS) entry which is preliminary data.</text>
</comment>
<feature type="transmembrane region" description="Helical" evidence="1">
    <location>
        <begin position="79"/>
        <end position="97"/>
    </location>
</feature>
<dbReference type="Proteomes" id="UP001302222">
    <property type="component" value="Unassembled WGS sequence"/>
</dbReference>
<dbReference type="Pfam" id="PF13160">
    <property type="entry name" value="DUF3995"/>
    <property type="match status" value="1"/>
</dbReference>
<gene>
    <name evidence="2" type="ORF">VB798_23855</name>
</gene>
<evidence type="ECO:0000313" key="2">
    <source>
        <dbReference type="EMBL" id="MEA5429649.1"/>
    </source>
</evidence>
<proteinExistence type="predicted"/>
<organism evidence="2 3">
    <name type="scientific">Arcicella lustrica</name>
    <dbReference type="NCBI Taxonomy" id="2984196"/>
    <lineage>
        <taxon>Bacteria</taxon>
        <taxon>Pseudomonadati</taxon>
        <taxon>Bacteroidota</taxon>
        <taxon>Cytophagia</taxon>
        <taxon>Cytophagales</taxon>
        <taxon>Flectobacillaceae</taxon>
        <taxon>Arcicella</taxon>
    </lineage>
</organism>
<keyword evidence="3" id="KW-1185">Reference proteome</keyword>
<accession>A0ABU5SQQ3</accession>
<reference evidence="2 3" key="1">
    <citation type="submission" date="2023-12" db="EMBL/GenBank/DDBJ databases">
        <title>Novel species of the genus Arcicella isolated from rivers.</title>
        <authorList>
            <person name="Lu H."/>
        </authorList>
    </citation>
    <scope>NUCLEOTIDE SEQUENCE [LARGE SCALE GENOMIC DNA]</scope>
    <source>
        <strain evidence="2 3">DC25W</strain>
    </source>
</reference>
<name>A0ABU5SQQ3_9BACT</name>
<sequence>MDTLFFVLKFINTFIFVVIACFHFYWAFGGKFGGTSVIPSIKDKAVFSPSPIATIAVAIAMLLASYFSWMPLLTNNATVLVYGNLGIAIVFCLRAIGDFNYVGFFKQVKGTLFAKNDTYFFSPLCLLIAGIAFSMYLIIKP</sequence>
<keyword evidence="1" id="KW-0812">Transmembrane</keyword>